<organism evidence="1 2">
    <name type="scientific">Ancylobacter pratisalsi</name>
    <dbReference type="NCBI Taxonomy" id="1745854"/>
    <lineage>
        <taxon>Bacteria</taxon>
        <taxon>Pseudomonadati</taxon>
        <taxon>Pseudomonadota</taxon>
        <taxon>Alphaproteobacteria</taxon>
        <taxon>Hyphomicrobiales</taxon>
        <taxon>Xanthobacteraceae</taxon>
        <taxon>Ancylobacter</taxon>
    </lineage>
</organism>
<proteinExistence type="predicted"/>
<dbReference type="Gene3D" id="3.40.50.1010">
    <property type="entry name" value="5'-nuclease"/>
    <property type="match status" value="1"/>
</dbReference>
<dbReference type="Proteomes" id="UP000464751">
    <property type="component" value="Plasmid pLGM"/>
</dbReference>
<protein>
    <submittedName>
        <fullName evidence="1">Uncharacterized protein</fullName>
    </submittedName>
</protein>
<reference evidence="1 2" key="1">
    <citation type="submission" date="2020-02" db="EMBL/GenBank/DDBJ databases">
        <authorList>
            <person name="Li G."/>
        </authorList>
    </citation>
    <scope>NUCLEOTIDE SEQUENCE [LARGE SCALE GENOMIC DNA]</scope>
    <source>
        <strain evidence="1 2">DSM 102029</strain>
        <plasmid evidence="2">plgm</plasmid>
    </source>
</reference>
<geneLocation type="plasmid" evidence="2">
    <name>plgm</name>
</geneLocation>
<keyword evidence="1" id="KW-0614">Plasmid</keyword>
<evidence type="ECO:0000313" key="2">
    <source>
        <dbReference type="Proteomes" id="UP000464751"/>
    </source>
</evidence>
<gene>
    <name evidence="1" type="ORF">G3A50_22030</name>
</gene>
<evidence type="ECO:0000313" key="1">
    <source>
        <dbReference type="EMBL" id="QIB36502.1"/>
    </source>
</evidence>
<keyword evidence="2" id="KW-1185">Reference proteome</keyword>
<dbReference type="AlphaFoldDB" id="A0A6P1YTN8"/>
<sequence length="200" mass="21886">MAFHVRCEKTDRVVRRLSREMGMGLTDVVRESARFMLESRVKALPLKQRLQALQAEIDGPRLTGHVPVGTSASSLYVPGVTFATILASEPCSDDLCAAIEAAARVYTSSSAAYRGAVLLMERTGIEPGHARHKVDAMITLAGIRTLPPSDRVEDQALVIARDWRAAGNNCPPDHFSLMDRAYCATMRVSPVILYPPSHQN</sequence>
<dbReference type="RefSeq" id="WP_163078240.1">
    <property type="nucleotide sequence ID" value="NZ_CP048631.1"/>
</dbReference>
<dbReference type="EMBL" id="CP048631">
    <property type="protein sequence ID" value="QIB36502.1"/>
    <property type="molecule type" value="Genomic_DNA"/>
</dbReference>
<dbReference type="KEGG" id="apra:G3A50_22030"/>
<accession>A0A6P1YTN8</accession>
<name>A0A6P1YTN8_9HYPH</name>